<feature type="transmembrane region" description="Helical" evidence="6">
    <location>
        <begin position="76"/>
        <end position="98"/>
    </location>
</feature>
<evidence type="ECO:0000256" key="5">
    <source>
        <dbReference type="ARBA" id="ARBA00023136"/>
    </source>
</evidence>
<keyword evidence="5 6" id="KW-0472">Membrane</keyword>
<dbReference type="RefSeq" id="WP_149113958.1">
    <property type="nucleotide sequence ID" value="NZ_CP042425.1"/>
</dbReference>
<dbReference type="PIRSF" id="PIRSF006483">
    <property type="entry name" value="Membrane_protein_YitT"/>
    <property type="match status" value="1"/>
</dbReference>
<dbReference type="PANTHER" id="PTHR33545:SF3">
    <property type="entry name" value="UPF0750 MEMBRANE PROTEIN YQFU"/>
    <property type="match status" value="1"/>
</dbReference>
<dbReference type="CDD" id="cd16380">
    <property type="entry name" value="YitT_C"/>
    <property type="match status" value="1"/>
</dbReference>
<dbReference type="InterPro" id="IPR019264">
    <property type="entry name" value="DUF2179"/>
</dbReference>
<dbReference type="Gene3D" id="3.30.70.120">
    <property type="match status" value="1"/>
</dbReference>
<dbReference type="KEGG" id="lrs:PX52LOC_06660"/>
<dbReference type="AlphaFoldDB" id="A0A5C1AQW3"/>
<dbReference type="OrthoDB" id="265478at2"/>
<evidence type="ECO:0000256" key="2">
    <source>
        <dbReference type="ARBA" id="ARBA00022475"/>
    </source>
</evidence>
<organism evidence="8 9">
    <name type="scientific">Limnoglobus roseus</name>
    <dbReference type="NCBI Taxonomy" id="2598579"/>
    <lineage>
        <taxon>Bacteria</taxon>
        <taxon>Pseudomonadati</taxon>
        <taxon>Planctomycetota</taxon>
        <taxon>Planctomycetia</taxon>
        <taxon>Gemmatales</taxon>
        <taxon>Gemmataceae</taxon>
        <taxon>Limnoglobus</taxon>
    </lineage>
</organism>
<gene>
    <name evidence="8" type="ORF">PX52LOC_06660</name>
</gene>
<evidence type="ECO:0000256" key="6">
    <source>
        <dbReference type="SAM" id="Phobius"/>
    </source>
</evidence>
<protein>
    <recommendedName>
        <fullName evidence="7">DUF2179 domain-containing protein</fullName>
    </recommendedName>
</protein>
<dbReference type="InterPro" id="IPR003740">
    <property type="entry name" value="YitT"/>
</dbReference>
<evidence type="ECO:0000256" key="1">
    <source>
        <dbReference type="ARBA" id="ARBA00004651"/>
    </source>
</evidence>
<feature type="transmembrane region" description="Helical" evidence="6">
    <location>
        <begin position="9"/>
        <end position="29"/>
    </location>
</feature>
<dbReference type="GO" id="GO:0005886">
    <property type="term" value="C:plasma membrane"/>
    <property type="evidence" value="ECO:0007669"/>
    <property type="project" value="UniProtKB-SubCell"/>
</dbReference>
<feature type="transmembrane region" description="Helical" evidence="6">
    <location>
        <begin position="143"/>
        <end position="167"/>
    </location>
</feature>
<evidence type="ECO:0000313" key="9">
    <source>
        <dbReference type="Proteomes" id="UP000324974"/>
    </source>
</evidence>
<evidence type="ECO:0000256" key="3">
    <source>
        <dbReference type="ARBA" id="ARBA00022692"/>
    </source>
</evidence>
<keyword evidence="3 6" id="KW-0812">Transmembrane</keyword>
<accession>A0A5C1AQW3</accession>
<keyword evidence="2" id="KW-1003">Cell membrane</keyword>
<dbReference type="EMBL" id="CP042425">
    <property type="protein sequence ID" value="QEL19584.1"/>
    <property type="molecule type" value="Genomic_DNA"/>
</dbReference>
<dbReference type="Proteomes" id="UP000324974">
    <property type="component" value="Chromosome"/>
</dbReference>
<keyword evidence="4 6" id="KW-1133">Transmembrane helix</keyword>
<feature type="transmembrane region" description="Helical" evidence="6">
    <location>
        <begin position="49"/>
        <end position="69"/>
    </location>
</feature>
<feature type="domain" description="DUF2179" evidence="7">
    <location>
        <begin position="217"/>
        <end position="271"/>
    </location>
</feature>
<dbReference type="Pfam" id="PF10035">
    <property type="entry name" value="DUF2179"/>
    <property type="match status" value="1"/>
</dbReference>
<evidence type="ECO:0000313" key="8">
    <source>
        <dbReference type="EMBL" id="QEL19584.1"/>
    </source>
</evidence>
<evidence type="ECO:0000256" key="4">
    <source>
        <dbReference type="ARBA" id="ARBA00022989"/>
    </source>
</evidence>
<evidence type="ECO:0000259" key="7">
    <source>
        <dbReference type="Pfam" id="PF10035"/>
    </source>
</evidence>
<sequence>MASVKPRWNWLYLTTGIFVASLGLASFLLPSHFIDGGVTGVSMLMSRISGLPLSVFLVLVNAPFVALGHKHIGRRFAVTSSVAIVGQALCLEFVPFPVATTDKFLAAIFGGFFVGAGVGLAIRGGGVLDGTEILAVIVSKRSFATVGEVVLGLNVLIFGTAAFYLGVEPALYSALTYFAGSKTIDYLLHGIEAYNGVLIMSAKHEPIRQAILSELGRGVTTFIGKGGYTAAQTEVLFCVVTRLEVTRLEGVVKGIDEGAFIVVLPVHEATGGVVKRRVFH</sequence>
<keyword evidence="9" id="KW-1185">Reference proteome</keyword>
<proteinExistence type="predicted"/>
<feature type="transmembrane region" description="Helical" evidence="6">
    <location>
        <begin position="104"/>
        <end position="122"/>
    </location>
</feature>
<comment type="subcellular location">
    <subcellularLocation>
        <location evidence="1">Cell membrane</location>
        <topology evidence="1">Multi-pass membrane protein</topology>
    </subcellularLocation>
</comment>
<reference evidence="9" key="1">
    <citation type="submission" date="2019-08" db="EMBL/GenBank/DDBJ databases">
        <title>Limnoglobus roseus gen. nov., sp. nov., a novel freshwater planctomycete with a giant genome from the family Gemmataceae.</title>
        <authorList>
            <person name="Kulichevskaya I.S."/>
            <person name="Naumoff D.G."/>
            <person name="Miroshnikov K."/>
            <person name="Ivanova A."/>
            <person name="Philippov D.A."/>
            <person name="Hakobyan A."/>
            <person name="Rijpstra I.C."/>
            <person name="Sinninghe Damste J.S."/>
            <person name="Liesack W."/>
            <person name="Dedysh S.N."/>
        </authorList>
    </citation>
    <scope>NUCLEOTIDE SEQUENCE [LARGE SCALE GENOMIC DNA]</scope>
    <source>
        <strain evidence="9">PX52</strain>
    </source>
</reference>
<dbReference type="InterPro" id="IPR051461">
    <property type="entry name" value="UPF0750_membrane"/>
</dbReference>
<name>A0A5C1AQW3_9BACT</name>
<dbReference type="PANTHER" id="PTHR33545">
    <property type="entry name" value="UPF0750 MEMBRANE PROTEIN YITT-RELATED"/>
    <property type="match status" value="1"/>
</dbReference>
<dbReference type="InterPro" id="IPR015867">
    <property type="entry name" value="N-reg_PII/ATP_PRibTrfase_C"/>
</dbReference>
<dbReference type="Pfam" id="PF02588">
    <property type="entry name" value="YitT_membrane"/>
    <property type="match status" value="1"/>
</dbReference>